<sequence>MEYVMDLVSLLEKKKIKVTEIPKWGTYLRKQWEDNFANHLSDKEKNSIYFYDEDGCCGYLWHVFSWEKKQCLKEEQADWAFNKESKKSCYVFYQHSNDALILEKASSLNADDFLNEEDVYVVDKEFNWTYVRTHETDWCGPYFSRKDKTI</sequence>
<dbReference type="EMBL" id="CP026095">
    <property type="protein sequence ID" value="AZV41823.1"/>
    <property type="molecule type" value="Genomic_DNA"/>
</dbReference>
<dbReference type="KEGG" id="pasa:BAOM_1213"/>
<dbReference type="AlphaFoldDB" id="A0A3T0KNH7"/>
<gene>
    <name evidence="1" type="ORF">BAOM_1213</name>
</gene>
<reference evidence="1 2" key="1">
    <citation type="submission" date="2018-01" db="EMBL/GenBank/DDBJ databases">
        <title>Bacillus asahii Genome sequencing and assembly.</title>
        <authorList>
            <person name="Jiang H."/>
            <person name="Feng Y."/>
            <person name="Zhao F."/>
            <person name="Lin X."/>
        </authorList>
    </citation>
    <scope>NUCLEOTIDE SEQUENCE [LARGE SCALE GENOMIC DNA]</scope>
    <source>
        <strain evidence="1 2">OM18</strain>
    </source>
</reference>
<evidence type="ECO:0008006" key="3">
    <source>
        <dbReference type="Google" id="ProtNLM"/>
    </source>
</evidence>
<dbReference type="Pfam" id="PF14101">
    <property type="entry name" value="DUF4275"/>
    <property type="match status" value="1"/>
</dbReference>
<name>A0A3T0KNH7_9BACI</name>
<organism evidence="1 2">
    <name type="scientific">Peribacillus asahii</name>
    <dbReference type="NCBI Taxonomy" id="228899"/>
    <lineage>
        <taxon>Bacteria</taxon>
        <taxon>Bacillati</taxon>
        <taxon>Bacillota</taxon>
        <taxon>Bacilli</taxon>
        <taxon>Bacillales</taxon>
        <taxon>Bacillaceae</taxon>
        <taxon>Peribacillus</taxon>
    </lineage>
</organism>
<evidence type="ECO:0000313" key="1">
    <source>
        <dbReference type="EMBL" id="AZV41823.1"/>
    </source>
</evidence>
<accession>A0A3T0KNH7</accession>
<dbReference type="InterPro" id="IPR025454">
    <property type="entry name" value="DUF4275"/>
</dbReference>
<dbReference type="Proteomes" id="UP000283095">
    <property type="component" value="Chromosome"/>
</dbReference>
<protein>
    <recommendedName>
        <fullName evidence="3">DUF4275 family protein</fullName>
    </recommendedName>
</protein>
<evidence type="ECO:0000313" key="2">
    <source>
        <dbReference type="Proteomes" id="UP000283095"/>
    </source>
</evidence>
<proteinExistence type="predicted"/>